<organism evidence="1 2">
    <name type="scientific">Candidatus Jettenia ecosi</name>
    <dbReference type="NCBI Taxonomy" id="2494326"/>
    <lineage>
        <taxon>Bacteria</taxon>
        <taxon>Pseudomonadati</taxon>
        <taxon>Planctomycetota</taxon>
        <taxon>Candidatus Brocadiia</taxon>
        <taxon>Candidatus Brocadiales</taxon>
        <taxon>Candidatus Brocadiaceae</taxon>
        <taxon>Candidatus Jettenia</taxon>
    </lineage>
</organism>
<comment type="caution">
    <text evidence="1">The sequence shown here is derived from an EMBL/GenBank/DDBJ whole genome shotgun (WGS) entry which is preliminary data.</text>
</comment>
<proteinExistence type="predicted"/>
<accession>A0A533Q7B0</accession>
<reference evidence="1 2" key="1">
    <citation type="submission" date="2019-04" db="EMBL/GenBank/DDBJ databases">
        <title>Genome of a novel bacterium Candidatus Jettenia ecosi reconstructed from metagenome of an anammox bioreactor.</title>
        <authorList>
            <person name="Mardanov A.V."/>
            <person name="Beletsky A.V."/>
            <person name="Ravin N.V."/>
            <person name="Botchkova E.A."/>
            <person name="Litti Y.V."/>
            <person name="Nozhevnikova A.N."/>
        </authorList>
    </citation>
    <scope>NUCLEOTIDE SEQUENCE [LARGE SCALE GENOMIC DNA]</scope>
    <source>
        <strain evidence="1">J2</strain>
    </source>
</reference>
<gene>
    <name evidence="1" type="ORF">JETT_3722</name>
</gene>
<protein>
    <submittedName>
        <fullName evidence="1">Uncharacterized protein</fullName>
    </submittedName>
</protein>
<dbReference type="Proteomes" id="UP000319783">
    <property type="component" value="Unassembled WGS sequence"/>
</dbReference>
<dbReference type="AlphaFoldDB" id="A0A533Q7B0"/>
<dbReference type="EMBL" id="SULG01000145">
    <property type="protein sequence ID" value="TLD40009.1"/>
    <property type="molecule type" value="Genomic_DNA"/>
</dbReference>
<evidence type="ECO:0000313" key="1">
    <source>
        <dbReference type="EMBL" id="TLD40009.1"/>
    </source>
</evidence>
<evidence type="ECO:0000313" key="2">
    <source>
        <dbReference type="Proteomes" id="UP000319783"/>
    </source>
</evidence>
<sequence>MLPEEVKFLLNFNDFIVSYLLKVEKLNEIRKPLRDILKKILTYQK</sequence>
<name>A0A533Q7B0_9BACT</name>